<gene>
    <name evidence="4" type="ORF">SAMN04488029_3880</name>
</gene>
<dbReference type="RefSeq" id="WP_084374504.1">
    <property type="nucleotide sequence ID" value="NZ_FWYF01000005.1"/>
</dbReference>
<dbReference type="GO" id="GO:0005524">
    <property type="term" value="F:ATP binding"/>
    <property type="evidence" value="ECO:0007669"/>
    <property type="project" value="UniProtKB-KW"/>
</dbReference>
<dbReference type="CDD" id="cd17933">
    <property type="entry name" value="DEXSc_RecD-like"/>
    <property type="match status" value="1"/>
</dbReference>
<dbReference type="OrthoDB" id="9803432at2"/>
<dbReference type="PANTHER" id="PTHR43788">
    <property type="entry name" value="DNA2/NAM7 HELICASE FAMILY MEMBER"/>
    <property type="match status" value="1"/>
</dbReference>
<name>A0A1W2GQA6_REIFA</name>
<evidence type="ECO:0000256" key="1">
    <source>
        <dbReference type="ARBA" id="ARBA00022741"/>
    </source>
</evidence>
<reference evidence="4 5" key="1">
    <citation type="submission" date="2017-04" db="EMBL/GenBank/DDBJ databases">
        <authorList>
            <person name="Afonso C.L."/>
            <person name="Miller P.J."/>
            <person name="Scott M.A."/>
            <person name="Spackman E."/>
            <person name="Goraichik I."/>
            <person name="Dimitrov K.M."/>
            <person name="Suarez D.L."/>
            <person name="Swayne D.E."/>
        </authorList>
    </citation>
    <scope>NUCLEOTIDE SEQUENCE [LARGE SCALE GENOMIC DNA]</scope>
    <source>
        <strain evidence="4 5">DSM 26133</strain>
    </source>
</reference>
<protein>
    <submittedName>
        <fullName evidence="4">Exodeoxyribonuclease-5</fullName>
    </submittedName>
</protein>
<evidence type="ECO:0000259" key="3">
    <source>
        <dbReference type="Pfam" id="PF13538"/>
    </source>
</evidence>
<keyword evidence="2" id="KW-0067">ATP-binding</keyword>
<dbReference type="GO" id="GO:0003678">
    <property type="term" value="F:DNA helicase activity"/>
    <property type="evidence" value="ECO:0007669"/>
    <property type="project" value="UniProtKB-ARBA"/>
</dbReference>
<keyword evidence="5" id="KW-1185">Reference proteome</keyword>
<dbReference type="AlphaFoldDB" id="A0A1W2GQA6"/>
<dbReference type="Proteomes" id="UP000192472">
    <property type="component" value="Unassembled WGS sequence"/>
</dbReference>
<keyword evidence="1" id="KW-0547">Nucleotide-binding</keyword>
<proteinExistence type="predicted"/>
<accession>A0A1W2GQA6</accession>
<dbReference type="Pfam" id="PF13538">
    <property type="entry name" value="UvrD_C_2"/>
    <property type="match status" value="1"/>
</dbReference>
<feature type="domain" description="UvrD-like helicase C-terminal" evidence="3">
    <location>
        <begin position="407"/>
        <end position="458"/>
    </location>
</feature>
<evidence type="ECO:0000313" key="4">
    <source>
        <dbReference type="EMBL" id="SMD38791.1"/>
    </source>
</evidence>
<dbReference type="PANTHER" id="PTHR43788:SF6">
    <property type="entry name" value="DNA HELICASE B"/>
    <property type="match status" value="1"/>
</dbReference>
<dbReference type="Pfam" id="PF13604">
    <property type="entry name" value="AAA_30"/>
    <property type="match status" value="1"/>
</dbReference>
<dbReference type="CDD" id="cd18809">
    <property type="entry name" value="SF1_C_RecD"/>
    <property type="match status" value="1"/>
</dbReference>
<dbReference type="InterPro" id="IPR027417">
    <property type="entry name" value="P-loop_NTPase"/>
</dbReference>
<sequence length="465" mass="53091">MPLPSEILRNKFEHQPTESQAKAFLAIDQFVAAKTAKPTMILKGYAGTGKTSIVATLVKVLPLFNYKFVLLAPTGRAAKVISQYAKRTAFTIHKRIYKAKSSQESTGPVFSQTKNYQSNTIFIVDEASMISSEADYKNKSLLNDLIQYVFEKDGNKLLLVGDTAQLPPVHQEKSMALDREHLSDIYQLDTIESVLTEITRQAENSGILLNATSLRNSLFQKEKQVHFDTKSHKDIYRMTGERLEDGLRYAHDKYGLENTLIICRSNKNAVMYNHYIRNTLFYKEDELDAGDLLMISRNNYNFATDQVPSGFLANGDFMEILKIKKTEELHGLRFADVEIRLTDYPDAAPFEAKIILDGLHSYTPALTQEQNQALYKSVLIDYMDLPKKQQKEAMKEDKYLNALQVKYAYALTCHKSQGGQWDAVFVDQGYLGEAEIDNDFIRWTYTAITRAKNELFLVNFDTKFF</sequence>
<dbReference type="EMBL" id="FWYF01000005">
    <property type="protein sequence ID" value="SMD38791.1"/>
    <property type="molecule type" value="Genomic_DNA"/>
</dbReference>
<organism evidence="4 5">
    <name type="scientific">Reichenbachiella faecimaris</name>
    <dbReference type="NCBI Taxonomy" id="692418"/>
    <lineage>
        <taxon>Bacteria</taxon>
        <taxon>Pseudomonadati</taxon>
        <taxon>Bacteroidota</taxon>
        <taxon>Cytophagia</taxon>
        <taxon>Cytophagales</taxon>
        <taxon>Reichenbachiellaceae</taxon>
        <taxon>Reichenbachiella</taxon>
    </lineage>
</organism>
<dbReference type="STRING" id="692418.SAMN04488029_3880"/>
<dbReference type="SUPFAM" id="SSF52540">
    <property type="entry name" value="P-loop containing nucleoside triphosphate hydrolases"/>
    <property type="match status" value="2"/>
</dbReference>
<evidence type="ECO:0000313" key="5">
    <source>
        <dbReference type="Proteomes" id="UP000192472"/>
    </source>
</evidence>
<dbReference type="Gene3D" id="3.40.50.300">
    <property type="entry name" value="P-loop containing nucleotide triphosphate hydrolases"/>
    <property type="match status" value="2"/>
</dbReference>
<dbReference type="InterPro" id="IPR027785">
    <property type="entry name" value="UvrD-like_helicase_C"/>
</dbReference>
<dbReference type="InterPro" id="IPR050534">
    <property type="entry name" value="Coronavir_polyprotein_1ab"/>
</dbReference>
<evidence type="ECO:0000256" key="2">
    <source>
        <dbReference type="ARBA" id="ARBA00022840"/>
    </source>
</evidence>